<evidence type="ECO:0000313" key="2">
    <source>
        <dbReference type="Proteomes" id="UP000000739"/>
    </source>
</evidence>
<organism evidence="1 2">
    <name type="scientific">Desulfatibacillum aliphaticivorans</name>
    <dbReference type="NCBI Taxonomy" id="218208"/>
    <lineage>
        <taxon>Bacteria</taxon>
        <taxon>Pseudomonadati</taxon>
        <taxon>Thermodesulfobacteriota</taxon>
        <taxon>Desulfobacteria</taxon>
        <taxon>Desulfobacterales</taxon>
        <taxon>Desulfatibacillaceae</taxon>
        <taxon>Desulfatibacillum</taxon>
    </lineage>
</organism>
<dbReference type="Pfam" id="PF10050">
    <property type="entry name" value="DUF2284"/>
    <property type="match status" value="1"/>
</dbReference>
<accession>B8FF17</accession>
<dbReference type="AlphaFoldDB" id="B8FF17"/>
<dbReference type="eggNOG" id="COG5423">
    <property type="taxonomic scope" value="Bacteria"/>
</dbReference>
<dbReference type="HOGENOM" id="CLU_097790_0_0_7"/>
<dbReference type="InterPro" id="IPR019271">
    <property type="entry name" value="DUF2284_metal-binding"/>
</dbReference>
<dbReference type="Proteomes" id="UP000000739">
    <property type="component" value="Chromosome"/>
</dbReference>
<keyword evidence="2" id="KW-1185">Reference proteome</keyword>
<sequence length="198" mass="21069">MMAVEQKNLTELQNFACELGADSAVLLDAKIIDVKENLAALCQNPRCPNYGVAASCPPHVGGPESLKKQLSSYTKALFFRIMAKKADVYSSKIHDIQGQIHTIAASLESKALELGFAKARGFAGGSCKNMFCADQPDCNVTAHNGPCRNPDLARPSMSGYGIDVSALAKAANWPPLVVQNGGADKEDFIPLYGLLIVG</sequence>
<dbReference type="KEGG" id="dal:Dalk_2140"/>
<dbReference type="EMBL" id="CP001322">
    <property type="protein sequence ID" value="ACL03834.1"/>
    <property type="molecule type" value="Genomic_DNA"/>
</dbReference>
<proteinExistence type="predicted"/>
<gene>
    <name evidence="1" type="ordered locus">Dalk_2140</name>
</gene>
<protein>
    <submittedName>
        <fullName evidence="1">Metal-binding protein-like protein</fullName>
    </submittedName>
</protein>
<evidence type="ECO:0000313" key="1">
    <source>
        <dbReference type="EMBL" id="ACL03834.1"/>
    </source>
</evidence>
<name>B8FF17_DESAL</name>
<reference evidence="1 2" key="1">
    <citation type="journal article" date="2012" name="Environ. Microbiol.">
        <title>The genome sequence of Desulfatibacillum alkenivorans AK-01: a blueprint for anaerobic alkane oxidation.</title>
        <authorList>
            <person name="Callaghan A.V."/>
            <person name="Morris B.E."/>
            <person name="Pereira I.A."/>
            <person name="McInerney M.J."/>
            <person name="Austin R.N."/>
            <person name="Groves J.T."/>
            <person name="Kukor J.J."/>
            <person name="Suflita J.M."/>
            <person name="Young L.Y."/>
            <person name="Zylstra G.J."/>
            <person name="Wawrik B."/>
        </authorList>
    </citation>
    <scope>NUCLEOTIDE SEQUENCE [LARGE SCALE GENOMIC DNA]</scope>
    <source>
        <strain evidence="1 2">AK-01</strain>
    </source>
</reference>